<name>A0ABD1TWR2_9LAMI</name>
<keyword evidence="4" id="KW-1185">Reference proteome</keyword>
<evidence type="ECO:0000256" key="1">
    <source>
        <dbReference type="SAM" id="MobiDB-lite"/>
    </source>
</evidence>
<dbReference type="Gene3D" id="3.10.20.370">
    <property type="match status" value="1"/>
</dbReference>
<dbReference type="PANTHER" id="PTHR48475">
    <property type="entry name" value="RIBONUCLEASE H"/>
    <property type="match status" value="1"/>
</dbReference>
<accession>A0ABD1TWR2</accession>
<dbReference type="AlphaFoldDB" id="A0ABD1TWR2"/>
<dbReference type="InterPro" id="IPR043502">
    <property type="entry name" value="DNA/RNA_pol_sf"/>
</dbReference>
<evidence type="ECO:0000313" key="4">
    <source>
        <dbReference type="Proteomes" id="UP001604336"/>
    </source>
</evidence>
<dbReference type="InterPro" id="IPR041577">
    <property type="entry name" value="RT_RNaseH_2"/>
</dbReference>
<proteinExistence type="predicted"/>
<evidence type="ECO:0000313" key="3">
    <source>
        <dbReference type="EMBL" id="KAL2517169.1"/>
    </source>
</evidence>
<feature type="region of interest" description="Disordered" evidence="1">
    <location>
        <begin position="171"/>
        <end position="201"/>
    </location>
</feature>
<dbReference type="EMBL" id="JBFOLK010000004">
    <property type="protein sequence ID" value="KAL2517169.1"/>
    <property type="molecule type" value="Genomic_DNA"/>
</dbReference>
<gene>
    <name evidence="3" type="ORF">Adt_13416</name>
</gene>
<reference evidence="4" key="1">
    <citation type="submission" date="2024-07" db="EMBL/GenBank/DDBJ databases">
        <title>Two chromosome-level genome assemblies of Korean endemic species Abeliophyllum distichum and Forsythia ovata (Oleaceae).</title>
        <authorList>
            <person name="Jang H."/>
        </authorList>
    </citation>
    <scope>NUCLEOTIDE SEQUENCE [LARGE SCALE GENOMIC DNA]</scope>
</reference>
<comment type="caution">
    <text evidence="3">The sequence shown here is derived from an EMBL/GenBank/DDBJ whole genome shotgun (WGS) entry which is preliminary data.</text>
</comment>
<dbReference type="PANTHER" id="PTHR48475:SF2">
    <property type="entry name" value="RIBONUCLEASE H"/>
    <property type="match status" value="1"/>
</dbReference>
<evidence type="ECO:0000259" key="2">
    <source>
        <dbReference type="Pfam" id="PF17919"/>
    </source>
</evidence>
<dbReference type="Pfam" id="PF17919">
    <property type="entry name" value="RT_RNaseH_2"/>
    <property type="match status" value="1"/>
</dbReference>
<protein>
    <recommendedName>
        <fullName evidence="2">Reverse transcriptase/retrotransposon-derived protein RNase H-like domain-containing protein</fullName>
    </recommendedName>
</protein>
<sequence length="201" mass="22826">MEECENAFWELKTLLRKAPLLSKPKNGETLLIYLAVSEKAVSSVLIREEGPVQLPVYYVSKALQDAETRYPNMEKLALSLIIATRKFWPYFKSHNIDVPEESSSEISRIEKGYVDALSKLASSKDSDLMRGIPVEKLSKPSIDEVASQNDMVINKSPKWMKEIIACLTDQASPKDKEEAKKLRRKATNSPYKTGSYIRLRD</sequence>
<organism evidence="3 4">
    <name type="scientific">Abeliophyllum distichum</name>
    <dbReference type="NCBI Taxonomy" id="126358"/>
    <lineage>
        <taxon>Eukaryota</taxon>
        <taxon>Viridiplantae</taxon>
        <taxon>Streptophyta</taxon>
        <taxon>Embryophyta</taxon>
        <taxon>Tracheophyta</taxon>
        <taxon>Spermatophyta</taxon>
        <taxon>Magnoliopsida</taxon>
        <taxon>eudicotyledons</taxon>
        <taxon>Gunneridae</taxon>
        <taxon>Pentapetalae</taxon>
        <taxon>asterids</taxon>
        <taxon>lamiids</taxon>
        <taxon>Lamiales</taxon>
        <taxon>Oleaceae</taxon>
        <taxon>Forsythieae</taxon>
        <taxon>Abeliophyllum</taxon>
    </lineage>
</organism>
<dbReference type="SUPFAM" id="SSF56672">
    <property type="entry name" value="DNA/RNA polymerases"/>
    <property type="match status" value="1"/>
</dbReference>
<feature type="domain" description="Reverse transcriptase/retrotransposon-derived protein RNase H-like" evidence="2">
    <location>
        <begin position="2"/>
        <end position="98"/>
    </location>
</feature>
<dbReference type="Proteomes" id="UP001604336">
    <property type="component" value="Unassembled WGS sequence"/>
</dbReference>